<dbReference type="GO" id="GO:0030170">
    <property type="term" value="F:pyridoxal phosphate binding"/>
    <property type="evidence" value="ECO:0007669"/>
    <property type="project" value="TreeGrafter"/>
</dbReference>
<dbReference type="GO" id="GO:0004375">
    <property type="term" value="F:glycine dehydrogenase (decarboxylating) activity"/>
    <property type="evidence" value="ECO:0007669"/>
    <property type="project" value="InterPro"/>
</dbReference>
<dbReference type="AlphaFoldDB" id="A0A7R8VYS8"/>
<dbReference type="EMBL" id="OA574897">
    <property type="protein sequence ID" value="CAD7205368.1"/>
    <property type="molecule type" value="Genomic_DNA"/>
</dbReference>
<dbReference type="GO" id="GO:0005739">
    <property type="term" value="C:mitochondrion"/>
    <property type="evidence" value="ECO:0007669"/>
    <property type="project" value="TreeGrafter"/>
</dbReference>
<reference evidence="2" key="1">
    <citation type="submission" date="2020-11" db="EMBL/GenBank/DDBJ databases">
        <authorList>
            <person name="Tran Van P."/>
        </authorList>
    </citation>
    <scope>NUCLEOTIDE SEQUENCE</scope>
</reference>
<sequence length="274" mass="31157">MRDTSGYDITQRADLQEGSVFQSLFRRTSPYLTHPVFNTHHSETRIVRYMKTLENKDMSLVHSMIPLGSCTMKLNSTTEMMPCSFRHFTDIHPFVPLDQSLGYQQLFEELQKDLCAITGYDRISFQPNSTPNPSLRRRHYVPSPTHQPEKESCSKDRPGLLTRRLKEPHNVTSPDKSQRIFKGGTHLTYQVSGEQTTLARLLQPIVAVFSSVAIHVTHASPHAYRLPYHHQAAGKPSPALAIGVRSWLLLPCVLDLHVTDSTHNLRITMKKAFS</sequence>
<dbReference type="SUPFAM" id="SSF53383">
    <property type="entry name" value="PLP-dependent transferases"/>
    <property type="match status" value="1"/>
</dbReference>
<gene>
    <name evidence="2" type="ORF">TDIB3V08_LOCUS11520</name>
</gene>
<proteinExistence type="predicted"/>
<protein>
    <submittedName>
        <fullName evidence="2">Uncharacterized protein</fullName>
    </submittedName>
</protein>
<name>A0A7R8VYS8_TIMDO</name>
<dbReference type="GO" id="GO:0019464">
    <property type="term" value="P:glycine decarboxylation via glycine cleavage system"/>
    <property type="evidence" value="ECO:0007669"/>
    <property type="project" value="TreeGrafter"/>
</dbReference>
<accession>A0A7R8VYS8</accession>
<feature type="region of interest" description="Disordered" evidence="1">
    <location>
        <begin position="126"/>
        <end position="159"/>
    </location>
</feature>
<dbReference type="InterPro" id="IPR020581">
    <property type="entry name" value="GDC_P"/>
</dbReference>
<evidence type="ECO:0000256" key="1">
    <source>
        <dbReference type="SAM" id="MobiDB-lite"/>
    </source>
</evidence>
<organism evidence="2">
    <name type="scientific">Timema douglasi</name>
    <name type="common">Walking stick</name>
    <dbReference type="NCBI Taxonomy" id="61478"/>
    <lineage>
        <taxon>Eukaryota</taxon>
        <taxon>Metazoa</taxon>
        <taxon>Ecdysozoa</taxon>
        <taxon>Arthropoda</taxon>
        <taxon>Hexapoda</taxon>
        <taxon>Insecta</taxon>
        <taxon>Pterygota</taxon>
        <taxon>Neoptera</taxon>
        <taxon>Polyneoptera</taxon>
        <taxon>Phasmatodea</taxon>
        <taxon>Timematodea</taxon>
        <taxon>Timematoidea</taxon>
        <taxon>Timematidae</taxon>
        <taxon>Timema</taxon>
    </lineage>
</organism>
<feature type="compositionally biased region" description="Basic and acidic residues" evidence="1">
    <location>
        <begin position="147"/>
        <end position="159"/>
    </location>
</feature>
<dbReference type="InterPro" id="IPR015424">
    <property type="entry name" value="PyrdxlP-dep_Trfase"/>
</dbReference>
<dbReference type="Gene3D" id="3.40.640.10">
    <property type="entry name" value="Type I PLP-dependent aspartate aminotransferase-like (Major domain)"/>
    <property type="match status" value="1"/>
</dbReference>
<dbReference type="InterPro" id="IPR015421">
    <property type="entry name" value="PyrdxlP-dep_Trfase_major"/>
</dbReference>
<evidence type="ECO:0000313" key="2">
    <source>
        <dbReference type="EMBL" id="CAD7205368.1"/>
    </source>
</evidence>
<dbReference type="PANTHER" id="PTHR11773:SF1">
    <property type="entry name" value="GLYCINE DEHYDROGENASE (DECARBOXYLATING), MITOCHONDRIAL"/>
    <property type="match status" value="1"/>
</dbReference>
<dbReference type="GO" id="GO:0016594">
    <property type="term" value="F:glycine binding"/>
    <property type="evidence" value="ECO:0007669"/>
    <property type="project" value="TreeGrafter"/>
</dbReference>
<dbReference type="GO" id="GO:0005960">
    <property type="term" value="C:glycine cleavage complex"/>
    <property type="evidence" value="ECO:0007669"/>
    <property type="project" value="TreeGrafter"/>
</dbReference>
<dbReference type="PANTHER" id="PTHR11773">
    <property type="entry name" value="GLYCINE DEHYDROGENASE, DECARBOXYLATING"/>
    <property type="match status" value="1"/>
</dbReference>